<feature type="region of interest" description="Disordered" evidence="2">
    <location>
        <begin position="167"/>
        <end position="201"/>
    </location>
</feature>
<evidence type="ECO:0000313" key="3">
    <source>
        <dbReference type="EMBL" id="CDR48577.1"/>
    </source>
</evidence>
<organism evidence="3">
    <name type="scientific">Rhodotorula toruloides</name>
    <name type="common">Yeast</name>
    <name type="synonym">Rhodosporidium toruloides</name>
    <dbReference type="NCBI Taxonomy" id="5286"/>
    <lineage>
        <taxon>Eukaryota</taxon>
        <taxon>Fungi</taxon>
        <taxon>Dikarya</taxon>
        <taxon>Basidiomycota</taxon>
        <taxon>Pucciniomycotina</taxon>
        <taxon>Microbotryomycetes</taxon>
        <taxon>Sporidiobolales</taxon>
        <taxon>Sporidiobolaceae</taxon>
        <taxon>Rhodotorula</taxon>
    </lineage>
</organism>
<proteinExistence type="predicted"/>
<feature type="coiled-coil region" evidence="1">
    <location>
        <begin position="83"/>
        <end position="158"/>
    </location>
</feature>
<evidence type="ECO:0000256" key="1">
    <source>
        <dbReference type="SAM" id="Coils"/>
    </source>
</evidence>
<dbReference type="EMBL" id="LK052953">
    <property type="protein sequence ID" value="CDR48577.1"/>
    <property type="molecule type" value="Genomic_DNA"/>
</dbReference>
<evidence type="ECO:0000256" key="2">
    <source>
        <dbReference type="SAM" id="MobiDB-lite"/>
    </source>
</evidence>
<protein>
    <submittedName>
        <fullName evidence="3">RHTO0S18e03180g1_1</fullName>
    </submittedName>
</protein>
<accession>A0A061BNH2</accession>
<reference evidence="3" key="1">
    <citation type="journal article" date="2014" name="Genome Announc.">
        <title>Draft genome sequence of Rhodosporidium toruloides CECT1137, an oleaginous yeast of biotechnological interest.</title>
        <authorList>
            <person name="Morin N."/>
            <person name="Calcas X."/>
            <person name="Devillers H."/>
            <person name="Durrens P."/>
            <person name="Sherman D.J."/>
            <person name="Nicaud J.-M."/>
            <person name="Neuveglise C."/>
        </authorList>
    </citation>
    <scope>NUCLEOTIDE SEQUENCE</scope>
    <source>
        <strain evidence="3">CECT1137</strain>
    </source>
</reference>
<dbReference type="AlphaFoldDB" id="A0A061BNH2"/>
<sequence length="246" mass="28826">MPSSPATSKVEVQEHLKRWRLDAARVQKLWDRIGRAGPGAGEVVEILDWVAEKQVELTREKDALAHPQKELTREERLAIATHIEHYRDTLERYEDELDEYPHDVRDTVERAYEEARDLVEDLVELREDCEEHELKNSAREITAELHRLNQHAEQIRSMLVLDVQMSQASDPSDREALPSHRQISPPHRPRRIIRPPEGREARRAAYLARKNERSGLAQVSYPENALAKSHSRLGYRQMRRYFNFGY</sequence>
<gene>
    <name evidence="3" type="ORF">RHTO0S_18e03180g</name>
</gene>
<dbReference type="OrthoDB" id="10415543at2759"/>
<keyword evidence="1" id="KW-0175">Coiled coil</keyword>
<name>A0A061BNH2_RHOTO</name>